<dbReference type="EMBL" id="JAMKFB020000009">
    <property type="protein sequence ID" value="KAL0185299.1"/>
    <property type="molecule type" value="Genomic_DNA"/>
</dbReference>
<protein>
    <submittedName>
        <fullName evidence="2">Uncharacterized protein</fullName>
    </submittedName>
</protein>
<feature type="non-terminal residue" evidence="2">
    <location>
        <position position="59"/>
    </location>
</feature>
<evidence type="ECO:0000313" key="3">
    <source>
        <dbReference type="Proteomes" id="UP001529510"/>
    </source>
</evidence>
<reference evidence="2 3" key="1">
    <citation type="submission" date="2024-05" db="EMBL/GenBank/DDBJ databases">
        <title>Genome sequencing and assembly of Indian major carp, Cirrhinus mrigala (Hamilton, 1822).</title>
        <authorList>
            <person name="Mohindra V."/>
            <person name="Chowdhury L.M."/>
            <person name="Lal K."/>
            <person name="Jena J.K."/>
        </authorList>
    </citation>
    <scope>NUCLEOTIDE SEQUENCE [LARGE SCALE GENOMIC DNA]</scope>
    <source>
        <strain evidence="2">CM1030</strain>
        <tissue evidence="2">Blood</tissue>
    </source>
</reference>
<name>A0ABD0QGD2_CIRMR</name>
<feature type="non-terminal residue" evidence="2">
    <location>
        <position position="1"/>
    </location>
</feature>
<keyword evidence="3" id="KW-1185">Reference proteome</keyword>
<proteinExistence type="predicted"/>
<dbReference type="Gene3D" id="6.10.250.1590">
    <property type="match status" value="1"/>
</dbReference>
<keyword evidence="1" id="KW-0175">Coiled coil</keyword>
<gene>
    <name evidence="2" type="ORF">M9458_020996</name>
</gene>
<evidence type="ECO:0000256" key="1">
    <source>
        <dbReference type="SAM" id="Coils"/>
    </source>
</evidence>
<dbReference type="AlphaFoldDB" id="A0ABD0QGD2"/>
<organism evidence="2 3">
    <name type="scientific">Cirrhinus mrigala</name>
    <name type="common">Mrigala</name>
    <dbReference type="NCBI Taxonomy" id="683832"/>
    <lineage>
        <taxon>Eukaryota</taxon>
        <taxon>Metazoa</taxon>
        <taxon>Chordata</taxon>
        <taxon>Craniata</taxon>
        <taxon>Vertebrata</taxon>
        <taxon>Euteleostomi</taxon>
        <taxon>Actinopterygii</taxon>
        <taxon>Neopterygii</taxon>
        <taxon>Teleostei</taxon>
        <taxon>Ostariophysi</taxon>
        <taxon>Cypriniformes</taxon>
        <taxon>Cyprinidae</taxon>
        <taxon>Labeoninae</taxon>
        <taxon>Labeonini</taxon>
        <taxon>Cirrhinus</taxon>
    </lineage>
</organism>
<evidence type="ECO:0000313" key="2">
    <source>
        <dbReference type="EMBL" id="KAL0185299.1"/>
    </source>
</evidence>
<feature type="coiled-coil region" evidence="1">
    <location>
        <begin position="9"/>
        <end position="50"/>
    </location>
</feature>
<sequence length="59" mass="7071">AKTIKNTASINLELTAEQWKRKYEKEKEKNKGLRDTIQRLEQELRRWRSGEPLHCSDES</sequence>
<accession>A0ABD0QGD2</accession>
<dbReference type="Proteomes" id="UP001529510">
    <property type="component" value="Unassembled WGS sequence"/>
</dbReference>
<comment type="caution">
    <text evidence="2">The sequence shown here is derived from an EMBL/GenBank/DDBJ whole genome shotgun (WGS) entry which is preliminary data.</text>
</comment>